<evidence type="ECO:0000313" key="2">
    <source>
        <dbReference type="EMBL" id="MQM01579.1"/>
    </source>
</evidence>
<dbReference type="AlphaFoldDB" id="A0A843VXJ4"/>
<feature type="region of interest" description="Disordered" evidence="1">
    <location>
        <begin position="1"/>
        <end position="67"/>
    </location>
</feature>
<feature type="compositionally biased region" description="Polar residues" evidence="1">
    <location>
        <begin position="223"/>
        <end position="233"/>
    </location>
</feature>
<evidence type="ECO:0000313" key="3">
    <source>
        <dbReference type="Proteomes" id="UP000652761"/>
    </source>
</evidence>
<gene>
    <name evidence="2" type="ORF">Taro_034339</name>
</gene>
<proteinExistence type="predicted"/>
<dbReference type="OrthoDB" id="1748357at2759"/>
<protein>
    <submittedName>
        <fullName evidence="2">Uncharacterized protein</fullName>
    </submittedName>
</protein>
<feature type="compositionally biased region" description="Basic and acidic residues" evidence="1">
    <location>
        <begin position="31"/>
        <end position="54"/>
    </location>
</feature>
<dbReference type="Proteomes" id="UP000652761">
    <property type="component" value="Unassembled WGS sequence"/>
</dbReference>
<dbReference type="EMBL" id="NMUH01002700">
    <property type="protein sequence ID" value="MQM01579.1"/>
    <property type="molecule type" value="Genomic_DNA"/>
</dbReference>
<accession>A0A843VXJ4</accession>
<evidence type="ECO:0000256" key="1">
    <source>
        <dbReference type="SAM" id="MobiDB-lite"/>
    </source>
</evidence>
<feature type="compositionally biased region" description="Polar residues" evidence="1">
    <location>
        <begin position="55"/>
        <end position="64"/>
    </location>
</feature>
<name>A0A843VXJ4_COLES</name>
<feature type="compositionally biased region" description="Gly residues" evidence="1">
    <location>
        <begin position="209"/>
        <end position="218"/>
    </location>
</feature>
<reference evidence="2" key="1">
    <citation type="submission" date="2017-07" db="EMBL/GenBank/DDBJ databases">
        <title>Taro Niue Genome Assembly and Annotation.</title>
        <authorList>
            <person name="Atibalentja N."/>
            <person name="Keating K."/>
            <person name="Fields C.J."/>
        </authorList>
    </citation>
    <scope>NUCLEOTIDE SEQUENCE</scope>
    <source>
        <strain evidence="2">Niue_2</strain>
        <tissue evidence="2">Leaf</tissue>
    </source>
</reference>
<sequence length="272" mass="29109">MSSVEKQSGPDLVAPSPPESIDSQGTLLVAVEEKSAGSQNLKEEISLSKDEEKASTSGPDNATTIDLPADKLDQIGFLDSGTHHSGVYHPNVYAPQVQTIYYGGYENPPIEWDDYPQFLNPEGVETGSHGSSLMFHTGYGYSPQMPYGPYSPVTTPLSSSSRDNHMYSTQHFTFAGPYFQQPSHVTVPYLNSPSPVSQVDLTLPMGTEQGFGGFGSGGPWSDWSKSPDGQRSLTPFSPAASPPPPSGSFGTFGRSLSPFSSGVNSDRLHQPI</sequence>
<feature type="region of interest" description="Disordered" evidence="1">
    <location>
        <begin position="207"/>
        <end position="272"/>
    </location>
</feature>
<organism evidence="2 3">
    <name type="scientific">Colocasia esculenta</name>
    <name type="common">Wild taro</name>
    <name type="synonym">Arum esculentum</name>
    <dbReference type="NCBI Taxonomy" id="4460"/>
    <lineage>
        <taxon>Eukaryota</taxon>
        <taxon>Viridiplantae</taxon>
        <taxon>Streptophyta</taxon>
        <taxon>Embryophyta</taxon>
        <taxon>Tracheophyta</taxon>
        <taxon>Spermatophyta</taxon>
        <taxon>Magnoliopsida</taxon>
        <taxon>Liliopsida</taxon>
        <taxon>Araceae</taxon>
        <taxon>Aroideae</taxon>
        <taxon>Colocasieae</taxon>
        <taxon>Colocasia</taxon>
    </lineage>
</organism>
<comment type="caution">
    <text evidence="2">The sequence shown here is derived from an EMBL/GenBank/DDBJ whole genome shotgun (WGS) entry which is preliminary data.</text>
</comment>
<keyword evidence="3" id="KW-1185">Reference proteome</keyword>